<comment type="subcellular location">
    <subcellularLocation>
        <location evidence="1">Membrane</location>
        <topology evidence="1">Multi-pass membrane protein</topology>
    </subcellularLocation>
</comment>
<evidence type="ECO:0000259" key="6">
    <source>
        <dbReference type="Pfam" id="PF04932"/>
    </source>
</evidence>
<evidence type="ECO:0000313" key="7">
    <source>
        <dbReference type="EMBL" id="MEZ8210767.1"/>
    </source>
</evidence>
<feature type="transmembrane region" description="Helical" evidence="5">
    <location>
        <begin position="29"/>
        <end position="50"/>
    </location>
</feature>
<dbReference type="InterPro" id="IPR007016">
    <property type="entry name" value="O-antigen_ligase-rel_domated"/>
</dbReference>
<comment type="caution">
    <text evidence="7">The sequence shown here is derived from an EMBL/GenBank/DDBJ whole genome shotgun (WGS) entry which is preliminary data.</text>
</comment>
<keyword evidence="3 5" id="KW-1133">Transmembrane helix</keyword>
<feature type="domain" description="O-antigen ligase-related" evidence="6">
    <location>
        <begin position="240"/>
        <end position="381"/>
    </location>
</feature>
<dbReference type="Proteomes" id="UP001569151">
    <property type="component" value="Unassembled WGS sequence"/>
</dbReference>
<feature type="transmembrane region" description="Helical" evidence="5">
    <location>
        <begin position="373"/>
        <end position="394"/>
    </location>
</feature>
<name>A0ABV4MMG3_9VIBR</name>
<keyword evidence="4 5" id="KW-0472">Membrane</keyword>
<feature type="transmembrane region" description="Helical" evidence="5">
    <location>
        <begin position="7"/>
        <end position="23"/>
    </location>
</feature>
<dbReference type="PANTHER" id="PTHR37422:SF13">
    <property type="entry name" value="LIPOPOLYSACCHARIDE BIOSYNTHESIS PROTEIN PA4999-RELATED"/>
    <property type="match status" value="1"/>
</dbReference>
<evidence type="ECO:0000313" key="8">
    <source>
        <dbReference type="Proteomes" id="UP001569151"/>
    </source>
</evidence>
<dbReference type="RefSeq" id="WP_371720003.1">
    <property type="nucleotide sequence ID" value="NZ_JBGOOF010000037.1"/>
</dbReference>
<evidence type="ECO:0000256" key="5">
    <source>
        <dbReference type="SAM" id="Phobius"/>
    </source>
</evidence>
<accession>A0ABV4MMG3</accession>
<feature type="transmembrane region" description="Helical" evidence="5">
    <location>
        <begin position="406"/>
        <end position="424"/>
    </location>
</feature>
<feature type="transmembrane region" description="Helical" evidence="5">
    <location>
        <begin position="122"/>
        <end position="139"/>
    </location>
</feature>
<proteinExistence type="predicted"/>
<dbReference type="PANTHER" id="PTHR37422">
    <property type="entry name" value="TEICHURONIC ACID BIOSYNTHESIS PROTEIN TUAE"/>
    <property type="match status" value="1"/>
</dbReference>
<dbReference type="EMBL" id="JBGOOS010000034">
    <property type="protein sequence ID" value="MEZ8210767.1"/>
    <property type="molecule type" value="Genomic_DNA"/>
</dbReference>
<keyword evidence="8" id="KW-1185">Reference proteome</keyword>
<evidence type="ECO:0000256" key="2">
    <source>
        <dbReference type="ARBA" id="ARBA00022692"/>
    </source>
</evidence>
<evidence type="ECO:0000256" key="4">
    <source>
        <dbReference type="ARBA" id="ARBA00023136"/>
    </source>
</evidence>
<sequence length="471" mass="52058">MKNLEKLVFYSLLVLIVWLPVPLGSNRAWAWSIAQIWIALQTVALIVIYWRALPWNYISKYSWLLIPLGLFQVWVAIQSVVLPKELVAFLSQNAAEIYSLVGADNYSISLDRGMTTASLLKGMSYFLLVFNATLLVNSGNRLKSTALAIVTAGTVQAFYAALVVKLGITESLIWGLPEKEIATGSFVYKNHLANYLIMSLAMGVGLIIAQLHTSESGSWIVRFKRILSSVMSSKMLIRLSLVIMVIALVLTRSRMGNAAFFVAITVTGLFALAFYRNKPRALTVLIVSILLIDTFVVGALFGLDKVKQRLVETSVELESRDQVVMWSLDIIKDYPLTGTGLSTFYTVFPGYSHASIGFYDHAHNDYVQFAVEVGVPATLILGLVVLYALFLSLQTVSKRNSHTMKGIAFGSAMAIIGMLIHISVDFNLQPMANAATFIMILFFCFAASNLPARNEKAFIAQRSLRGEAEHV</sequence>
<evidence type="ECO:0000256" key="1">
    <source>
        <dbReference type="ARBA" id="ARBA00004141"/>
    </source>
</evidence>
<dbReference type="GO" id="GO:0016874">
    <property type="term" value="F:ligase activity"/>
    <property type="evidence" value="ECO:0007669"/>
    <property type="project" value="UniProtKB-KW"/>
</dbReference>
<evidence type="ECO:0000256" key="3">
    <source>
        <dbReference type="ARBA" id="ARBA00022989"/>
    </source>
</evidence>
<keyword evidence="2 5" id="KW-0812">Transmembrane</keyword>
<gene>
    <name evidence="7" type="ORF">ACED39_18515</name>
</gene>
<reference evidence="7 8" key="1">
    <citation type="submission" date="2024-06" db="EMBL/GenBank/DDBJ databases">
        <authorList>
            <person name="Steensen K."/>
            <person name="Seneca J."/>
            <person name="Bartlau N."/>
            <person name="Yu A.X."/>
            <person name="Polz M.F."/>
        </authorList>
    </citation>
    <scope>NUCLEOTIDE SEQUENCE [LARGE SCALE GENOMIC DNA]</scope>
    <source>
        <strain evidence="7 8">1F146</strain>
    </source>
</reference>
<feature type="transmembrane region" description="Helical" evidence="5">
    <location>
        <begin position="235"/>
        <end position="252"/>
    </location>
</feature>
<organism evidence="7 8">
    <name type="scientific">Vibrio bivalvicida</name>
    <dbReference type="NCBI Taxonomy" id="1276888"/>
    <lineage>
        <taxon>Bacteria</taxon>
        <taxon>Pseudomonadati</taxon>
        <taxon>Pseudomonadota</taxon>
        <taxon>Gammaproteobacteria</taxon>
        <taxon>Vibrionales</taxon>
        <taxon>Vibrionaceae</taxon>
        <taxon>Vibrio</taxon>
        <taxon>Vibrio oreintalis group</taxon>
    </lineage>
</organism>
<dbReference type="InterPro" id="IPR051533">
    <property type="entry name" value="WaaL-like"/>
</dbReference>
<feature type="transmembrane region" description="Helical" evidence="5">
    <location>
        <begin position="430"/>
        <end position="452"/>
    </location>
</feature>
<protein>
    <submittedName>
        <fullName evidence="7">O-antigen ligase family protein</fullName>
    </submittedName>
</protein>
<feature type="transmembrane region" description="Helical" evidence="5">
    <location>
        <begin position="62"/>
        <end position="81"/>
    </location>
</feature>
<feature type="transmembrane region" description="Helical" evidence="5">
    <location>
        <begin position="192"/>
        <end position="214"/>
    </location>
</feature>
<feature type="transmembrane region" description="Helical" evidence="5">
    <location>
        <begin position="282"/>
        <end position="303"/>
    </location>
</feature>
<feature type="transmembrane region" description="Helical" evidence="5">
    <location>
        <begin position="258"/>
        <end position="275"/>
    </location>
</feature>
<keyword evidence="7" id="KW-0436">Ligase</keyword>
<dbReference type="Pfam" id="PF04932">
    <property type="entry name" value="Wzy_C"/>
    <property type="match status" value="1"/>
</dbReference>